<evidence type="ECO:0008006" key="3">
    <source>
        <dbReference type="Google" id="ProtNLM"/>
    </source>
</evidence>
<evidence type="ECO:0000313" key="1">
    <source>
        <dbReference type="EMBL" id="MEE1672426.1"/>
    </source>
</evidence>
<evidence type="ECO:0000313" key="2">
    <source>
        <dbReference type="Proteomes" id="UP001310248"/>
    </source>
</evidence>
<gene>
    <name evidence="1" type="ORF">SNR37_001747</name>
</gene>
<organism evidence="1 2">
    <name type="scientific">Agarivorans aestuarii</name>
    <dbReference type="NCBI Taxonomy" id="1563703"/>
    <lineage>
        <taxon>Bacteria</taxon>
        <taxon>Pseudomonadati</taxon>
        <taxon>Pseudomonadota</taxon>
        <taxon>Gammaproteobacteria</taxon>
        <taxon>Alteromonadales</taxon>
        <taxon>Alteromonadaceae</taxon>
        <taxon>Agarivorans</taxon>
    </lineage>
</organism>
<dbReference type="PROSITE" id="PS51257">
    <property type="entry name" value="PROKAR_LIPOPROTEIN"/>
    <property type="match status" value="1"/>
</dbReference>
<keyword evidence="2" id="KW-1185">Reference proteome</keyword>
<proteinExistence type="predicted"/>
<dbReference type="RefSeq" id="WP_329773770.1">
    <property type="nucleotide sequence ID" value="NZ_JAYDYW010000002.1"/>
</dbReference>
<dbReference type="Proteomes" id="UP001310248">
    <property type="component" value="Unassembled WGS sequence"/>
</dbReference>
<comment type="caution">
    <text evidence="1">The sequence shown here is derived from an EMBL/GenBank/DDBJ whole genome shotgun (WGS) entry which is preliminary data.</text>
</comment>
<reference evidence="2" key="1">
    <citation type="submission" date="2023-07" db="EMBL/GenBank/DDBJ databases">
        <title>Draft genome sequence of Agarivorans aestuarii strain ZMCS4, a CAZymes producing bacteria isolated from the marine brown algae Clodostephus spongiosus.</title>
        <authorList>
            <person name="Lorente B."/>
            <person name="Cabral C."/>
            <person name="Frias J."/>
            <person name="Faria J."/>
            <person name="Toubarro D."/>
        </authorList>
    </citation>
    <scope>NUCLEOTIDE SEQUENCE [LARGE SCALE GENOMIC DNA]</scope>
    <source>
        <strain evidence="2">ZMCS4</strain>
    </source>
</reference>
<dbReference type="EMBL" id="JAYDYW010000002">
    <property type="protein sequence ID" value="MEE1672426.1"/>
    <property type="molecule type" value="Genomic_DNA"/>
</dbReference>
<name>A0ABU7FZ28_9ALTE</name>
<sequence>METRTGKLSKRSILALLVTAVAACSPLKESYPVEDFHGYWIYGFETSVFESCEGERYWMWSSDDVEGRYQREGYYNPVRVSGYILPPSPEQNMQSYLPELKAKNMTLLESVCKD</sequence>
<protein>
    <recommendedName>
        <fullName evidence="3">Lipoprotein</fullName>
    </recommendedName>
</protein>
<accession>A0ABU7FZ28</accession>